<gene>
    <name evidence="2" type="ORF">BD626DRAFT_494492</name>
</gene>
<keyword evidence="3" id="KW-1185">Reference proteome</keyword>
<keyword evidence="1" id="KW-0732">Signal</keyword>
<organism evidence="2 3">
    <name type="scientific">Schizophyllum amplum</name>
    <dbReference type="NCBI Taxonomy" id="97359"/>
    <lineage>
        <taxon>Eukaryota</taxon>
        <taxon>Fungi</taxon>
        <taxon>Dikarya</taxon>
        <taxon>Basidiomycota</taxon>
        <taxon>Agaricomycotina</taxon>
        <taxon>Agaricomycetes</taxon>
        <taxon>Agaricomycetidae</taxon>
        <taxon>Agaricales</taxon>
        <taxon>Schizophyllaceae</taxon>
        <taxon>Schizophyllum</taxon>
    </lineage>
</organism>
<sequence length="78" mass="9003">MMLAQGMLSATLSLSIVRAAAWDTYSCDHIDYLLRRRPSHERRLPALCVIRFCSQILSRRKCNLQVLWSLAGLMDTDY</sequence>
<feature type="chain" id="PRO_5021741857" description="Secreted protein" evidence="1">
    <location>
        <begin position="22"/>
        <end position="78"/>
    </location>
</feature>
<dbReference type="AlphaFoldDB" id="A0A550CFA5"/>
<comment type="caution">
    <text evidence="2">The sequence shown here is derived from an EMBL/GenBank/DDBJ whole genome shotgun (WGS) entry which is preliminary data.</text>
</comment>
<reference evidence="2 3" key="1">
    <citation type="journal article" date="2019" name="New Phytol.">
        <title>Comparative genomics reveals unique wood-decay strategies and fruiting body development in the Schizophyllaceae.</title>
        <authorList>
            <person name="Almasi E."/>
            <person name="Sahu N."/>
            <person name="Krizsan K."/>
            <person name="Balint B."/>
            <person name="Kovacs G.M."/>
            <person name="Kiss B."/>
            <person name="Cseklye J."/>
            <person name="Drula E."/>
            <person name="Henrissat B."/>
            <person name="Nagy I."/>
            <person name="Chovatia M."/>
            <person name="Adam C."/>
            <person name="LaButti K."/>
            <person name="Lipzen A."/>
            <person name="Riley R."/>
            <person name="Grigoriev I.V."/>
            <person name="Nagy L.G."/>
        </authorList>
    </citation>
    <scope>NUCLEOTIDE SEQUENCE [LARGE SCALE GENOMIC DNA]</scope>
    <source>
        <strain evidence="2 3">NL-1724</strain>
    </source>
</reference>
<name>A0A550CFA5_9AGAR</name>
<evidence type="ECO:0008006" key="4">
    <source>
        <dbReference type="Google" id="ProtNLM"/>
    </source>
</evidence>
<dbReference type="Proteomes" id="UP000320762">
    <property type="component" value="Unassembled WGS sequence"/>
</dbReference>
<dbReference type="EMBL" id="VDMD01000009">
    <property type="protein sequence ID" value="TRM63487.1"/>
    <property type="molecule type" value="Genomic_DNA"/>
</dbReference>
<proteinExistence type="predicted"/>
<evidence type="ECO:0000313" key="3">
    <source>
        <dbReference type="Proteomes" id="UP000320762"/>
    </source>
</evidence>
<protein>
    <recommendedName>
        <fullName evidence="4">Secreted protein</fullName>
    </recommendedName>
</protein>
<accession>A0A550CFA5</accession>
<feature type="signal peptide" evidence="1">
    <location>
        <begin position="1"/>
        <end position="21"/>
    </location>
</feature>
<evidence type="ECO:0000256" key="1">
    <source>
        <dbReference type="SAM" id="SignalP"/>
    </source>
</evidence>
<evidence type="ECO:0000313" key="2">
    <source>
        <dbReference type="EMBL" id="TRM63487.1"/>
    </source>
</evidence>